<protein>
    <submittedName>
        <fullName evidence="2">Uncharacterized protein</fullName>
    </submittedName>
</protein>
<sequence length="108" mass="11914">MAAINHHHSQTSTHRLIRASERVSPPAHHHEPPTSTTTSPLPAPPRAPYQHHHEPPTSTTTHLKRKAFAARVFVWIAPSYSLQNKVHGSALFHSTPPSGVFCGETLEL</sequence>
<evidence type="ECO:0000313" key="2">
    <source>
        <dbReference type="EMBL" id="KAK5887038.1"/>
    </source>
</evidence>
<reference evidence="2 3" key="1">
    <citation type="journal article" date="2023" name="Mol. Biol. Evol.">
        <title>Genomics of Secondarily Temperate Adaptation in the Only Non-Antarctic Icefish.</title>
        <authorList>
            <person name="Rivera-Colon A.G."/>
            <person name="Rayamajhi N."/>
            <person name="Minhas B.F."/>
            <person name="Madrigal G."/>
            <person name="Bilyk K.T."/>
            <person name="Yoon V."/>
            <person name="Hune M."/>
            <person name="Gregory S."/>
            <person name="Cheng C.H.C."/>
            <person name="Catchen J.M."/>
        </authorList>
    </citation>
    <scope>NUCLEOTIDE SEQUENCE [LARGE SCALE GENOMIC DNA]</scope>
    <source>
        <strain evidence="2">JC2023a</strain>
    </source>
</reference>
<keyword evidence="3" id="KW-1185">Reference proteome</keyword>
<organism evidence="2 3">
    <name type="scientific">Champsocephalus esox</name>
    <name type="common">pike icefish</name>
    <dbReference type="NCBI Taxonomy" id="159716"/>
    <lineage>
        <taxon>Eukaryota</taxon>
        <taxon>Metazoa</taxon>
        <taxon>Chordata</taxon>
        <taxon>Craniata</taxon>
        <taxon>Vertebrata</taxon>
        <taxon>Euteleostomi</taxon>
        <taxon>Actinopterygii</taxon>
        <taxon>Neopterygii</taxon>
        <taxon>Teleostei</taxon>
        <taxon>Neoteleostei</taxon>
        <taxon>Acanthomorphata</taxon>
        <taxon>Eupercaria</taxon>
        <taxon>Perciformes</taxon>
        <taxon>Notothenioidei</taxon>
        <taxon>Channichthyidae</taxon>
        <taxon>Champsocephalus</taxon>
    </lineage>
</organism>
<feature type="region of interest" description="Disordered" evidence="1">
    <location>
        <begin position="1"/>
        <end position="63"/>
    </location>
</feature>
<dbReference type="AlphaFoldDB" id="A0AAN8BLK9"/>
<evidence type="ECO:0000256" key="1">
    <source>
        <dbReference type="SAM" id="MobiDB-lite"/>
    </source>
</evidence>
<evidence type="ECO:0000313" key="3">
    <source>
        <dbReference type="Proteomes" id="UP001335648"/>
    </source>
</evidence>
<accession>A0AAN8BLK9</accession>
<name>A0AAN8BLK9_9TELE</name>
<comment type="caution">
    <text evidence="2">The sequence shown here is derived from an EMBL/GenBank/DDBJ whole genome shotgun (WGS) entry which is preliminary data.</text>
</comment>
<proteinExistence type="predicted"/>
<dbReference type="EMBL" id="JAULUE010002059">
    <property type="protein sequence ID" value="KAK5887038.1"/>
    <property type="molecule type" value="Genomic_DNA"/>
</dbReference>
<gene>
    <name evidence="2" type="ORF">CesoFtcFv8_018014</name>
</gene>
<dbReference type="Proteomes" id="UP001335648">
    <property type="component" value="Unassembled WGS sequence"/>
</dbReference>